<feature type="compositionally biased region" description="Polar residues" evidence="10">
    <location>
        <begin position="1038"/>
        <end position="1049"/>
    </location>
</feature>
<dbReference type="Pfam" id="PF09246">
    <property type="entry name" value="PHAT"/>
    <property type="match status" value="1"/>
</dbReference>
<dbReference type="InterPro" id="IPR050897">
    <property type="entry name" value="SMAUG/VTS1_RNA-bind"/>
</dbReference>
<dbReference type="Pfam" id="PF00536">
    <property type="entry name" value="SAM_1"/>
    <property type="match status" value="1"/>
</dbReference>
<keyword evidence="6" id="KW-0678">Repressor</keyword>
<organism evidence="12 13">
    <name type="scientific">Anopheles coluzzii</name>
    <name type="common">African malaria mosquito</name>
    <dbReference type="NCBI Taxonomy" id="1518534"/>
    <lineage>
        <taxon>Eukaryota</taxon>
        <taxon>Metazoa</taxon>
        <taxon>Ecdysozoa</taxon>
        <taxon>Arthropoda</taxon>
        <taxon>Hexapoda</taxon>
        <taxon>Insecta</taxon>
        <taxon>Pterygota</taxon>
        <taxon>Neoptera</taxon>
        <taxon>Endopterygota</taxon>
        <taxon>Diptera</taxon>
        <taxon>Nematocera</taxon>
        <taxon>Culicoidea</taxon>
        <taxon>Culicidae</taxon>
        <taxon>Anophelinae</taxon>
        <taxon>Anopheles</taxon>
    </lineage>
</organism>
<dbReference type="InterPro" id="IPR037093">
    <property type="entry name" value="PHAT_dom_sf"/>
</dbReference>
<feature type="domain" description="SAM" evidence="11">
    <location>
        <begin position="803"/>
        <end position="866"/>
    </location>
</feature>
<feature type="region of interest" description="Disordered" evidence="10">
    <location>
        <begin position="1216"/>
        <end position="1236"/>
    </location>
</feature>
<dbReference type="InterPro" id="IPR037634">
    <property type="entry name" value="Smaug_SAM"/>
</dbReference>
<dbReference type="InterPro" id="IPR015327">
    <property type="entry name" value="PHAT_dom"/>
</dbReference>
<evidence type="ECO:0000256" key="2">
    <source>
        <dbReference type="ARBA" id="ARBA00008232"/>
    </source>
</evidence>
<keyword evidence="4" id="KW-0217">Developmental protein</keyword>
<dbReference type="Pfam" id="PF26034">
    <property type="entry name" value="PHAT_SMAUG"/>
    <property type="match status" value="1"/>
</dbReference>
<feature type="compositionally biased region" description="Gly residues" evidence="10">
    <location>
        <begin position="1089"/>
        <end position="1100"/>
    </location>
</feature>
<feature type="compositionally biased region" description="Low complexity" evidence="10">
    <location>
        <begin position="536"/>
        <end position="551"/>
    </location>
</feature>
<feature type="region of interest" description="Disordered" evidence="10">
    <location>
        <begin position="536"/>
        <end position="567"/>
    </location>
</feature>
<evidence type="ECO:0000256" key="4">
    <source>
        <dbReference type="ARBA" id="ARBA00022473"/>
    </source>
</evidence>
<sequence length="1257" mass="132509">MKYPGGNPSTMFCEQVGTVTSLFEQWNDCERTVVLYALLKRVPFVNLKFLQVSIDYNLAQNYSTQAKLQQLETKANSTALLGKLVQRYYQLSGHSSAAASLLIGAGGAAQLNNNNNNNNSNSVNNNLKAAGIESTPASLYELLKKASPQTAEVAALLKESPSIISATTATVPPPSTTPTTATVTPGHNQPKGDGHHHERQPETKEDILKDILMYLPLLAPGNDEAKSLYMSLIPAAVDDACRQLVPTEIVQQTLSYLLIHPAITNDDRRVLSHWLRYLEDFISTSYLPAPATAAPVAKGRNYFNVQQSVGANGTSSSSSLNSNGTAVPVNTPHVPYLSTSTSSANGGVGAANSWTNGASAPGSQIVPGAVLSSAVHHPQQQHHHQQHHPTAGSVLSKSQQSLNNHTTTTGSTTVLSGGNSNSSNSHINNSGSSTTSSSSSSTTSSSSCLDSAASQLLKATPSPRLLVAPSSQQQPAEYHHHHHHHHQTADEGKPAVAVNEFSKTIGQSLLGSSQTLLAGAAAGNGGGLSVNLLPALQQQQQQQSQRPTVVPGGVGGPTPDGPASCETAQHHHDLMAATESLLYDSTDDDHISFSKNGTEIFDYDCDFDNEDEFNYLARNAAAIRAAEAAAAGNGILPASASSAPAGSGVPGGGAAGPGHGGAKKLVSFNSNVNDFLRVPPLLASFGQHSNLLTSHGGGGGGGGLLDLELDASLMKTRRSNSLTTPSTLSALGVGGGELSAQQKQNNECLSAENLSNLQLLQNKPRSFSLTMESPRSSLASSGSDTQLDDYKQGAGLMKLYGGQPNVGMSSIAHWLKSLRLHKYVWLFSNLTYDKMLGITEEYLQSLGVTKGARHKLAICIQKLKERYGTLLQLEKDLIGGQKAQLGTVLEELTNIVLTPMKPIGMDQPEDIAAQFAKVLDLVGSIVVMRPVCSQQDEEYLNIFLWIVERALHNDAFIAHSAQLKDHKYKVSKIKMQIAPKSGGHFAKSVNVAGPGMNKPRWTTNNKHKPVNVNESQAKSHRKSSVPYFVPPGHLSAGSHLQSAAPSSQVMAGHPYFHHGGTGGASSNAGGSTANYNKSSSYPSFASTLHGGGSGGTGGTGSSMKPILSNNPSMQQTSQHLQQQQQPHPHKQSTQPPTLQPPAMQHPNFMFHRHSLSNITHHHHNANPPLVPPPAIFLNSLGGSLAAGENRTTGGKVVDGGGPVKGGAGMKQLAAAAAGEQVGDSGSNSSSSNHNNSIIDINSRLEFLCRQMTEQAIN</sequence>
<dbReference type="RefSeq" id="XP_040221369.2">
    <property type="nucleotide sequence ID" value="XM_040365435.2"/>
</dbReference>
<evidence type="ECO:0000256" key="5">
    <source>
        <dbReference type="ARBA" id="ARBA00022490"/>
    </source>
</evidence>
<evidence type="ECO:0000313" key="13">
    <source>
        <dbReference type="Proteomes" id="UP001105220"/>
    </source>
</evidence>
<keyword evidence="8" id="KW-0810">Translation regulation</keyword>
<feature type="region of interest" description="Disordered" evidence="10">
    <location>
        <begin position="1029"/>
        <end position="1055"/>
    </location>
</feature>
<dbReference type="KEGG" id="acoz:120948745"/>
<dbReference type="VEuPathDB" id="VectorBase:ACMO_004579"/>
<dbReference type="GO" id="GO:0030371">
    <property type="term" value="F:translation repressor activity"/>
    <property type="evidence" value="ECO:0007669"/>
    <property type="project" value="InterPro"/>
</dbReference>
<dbReference type="SUPFAM" id="SSF48371">
    <property type="entry name" value="ARM repeat"/>
    <property type="match status" value="1"/>
</dbReference>
<dbReference type="Gene3D" id="1.25.40.170">
    <property type="entry name" value="Smaug, PHAT domain"/>
    <property type="match status" value="1"/>
</dbReference>
<dbReference type="PANTHER" id="PTHR12515">
    <property type="entry name" value="STERILE ALPHA MOTIF DOMAIN CONTAINING PROTEIN 4-RELATED"/>
    <property type="match status" value="1"/>
</dbReference>
<keyword evidence="9" id="KW-0694">RNA-binding</keyword>
<evidence type="ECO:0000256" key="1">
    <source>
        <dbReference type="ARBA" id="ARBA00004496"/>
    </source>
</evidence>
<feature type="compositionally biased region" description="Basic and acidic residues" evidence="10">
    <location>
        <begin position="190"/>
        <end position="201"/>
    </location>
</feature>
<evidence type="ECO:0000259" key="11">
    <source>
        <dbReference type="SMART" id="SM00454"/>
    </source>
</evidence>
<feature type="compositionally biased region" description="Low complexity" evidence="10">
    <location>
        <begin position="1111"/>
        <end position="1136"/>
    </location>
</feature>
<evidence type="ECO:0000256" key="7">
    <source>
        <dbReference type="ARBA" id="ARBA00022553"/>
    </source>
</evidence>
<proteinExistence type="inferred from homology"/>
<dbReference type="GO" id="GO:0003729">
    <property type="term" value="F:mRNA binding"/>
    <property type="evidence" value="ECO:0007669"/>
    <property type="project" value="TreeGrafter"/>
</dbReference>
<evidence type="ECO:0000256" key="6">
    <source>
        <dbReference type="ARBA" id="ARBA00022491"/>
    </source>
</evidence>
<evidence type="ECO:0000256" key="9">
    <source>
        <dbReference type="ARBA" id="ARBA00022884"/>
    </source>
</evidence>
<reference evidence="12" key="2">
    <citation type="submission" date="2020-05" db="UniProtKB">
        <authorList>
            <consortium name="EnsemblMetazoa"/>
        </authorList>
    </citation>
    <scope>IDENTIFICATION</scope>
    <source>
        <strain evidence="12">Ngousso</strain>
    </source>
</reference>
<evidence type="ECO:0000256" key="10">
    <source>
        <dbReference type="SAM" id="MobiDB-lite"/>
    </source>
</evidence>
<dbReference type="EnsemblMetazoa" id="ACON006702-RA">
    <property type="protein sequence ID" value="ACON006702-PA"/>
    <property type="gene ID" value="ACON006702"/>
</dbReference>
<accession>A0A6E8VR57</accession>
<evidence type="ECO:0000256" key="3">
    <source>
        <dbReference type="ARBA" id="ARBA00018651"/>
    </source>
</evidence>
<keyword evidence="5" id="KW-0963">Cytoplasm</keyword>
<feature type="region of interest" description="Disordered" evidence="10">
    <location>
        <begin position="1086"/>
        <end position="1145"/>
    </location>
</feature>
<dbReference type="SMART" id="SM00454">
    <property type="entry name" value="SAM"/>
    <property type="match status" value="1"/>
</dbReference>
<dbReference type="Proteomes" id="UP001105220">
    <property type="component" value="Unplaced"/>
</dbReference>
<feature type="region of interest" description="Disordered" evidence="10">
    <location>
        <begin position="373"/>
        <end position="447"/>
    </location>
</feature>
<feature type="compositionally biased region" description="Low complexity" evidence="10">
    <location>
        <begin position="401"/>
        <end position="447"/>
    </location>
</feature>
<dbReference type="GeneID" id="120948745"/>
<protein>
    <recommendedName>
        <fullName evidence="3">Protein Smaug</fullName>
    </recommendedName>
</protein>
<dbReference type="CDD" id="cd09557">
    <property type="entry name" value="SAM_Smaug"/>
    <property type="match status" value="1"/>
</dbReference>
<dbReference type="EnsemblMetazoa" id="ACON006702-RB">
    <property type="protein sequence ID" value="ACON006702-PB"/>
    <property type="gene ID" value="ACON006702"/>
</dbReference>
<dbReference type="GO" id="GO:0000289">
    <property type="term" value="P:nuclear-transcribed mRNA poly(A) tail shortening"/>
    <property type="evidence" value="ECO:0007669"/>
    <property type="project" value="TreeGrafter"/>
</dbReference>
<dbReference type="GO" id="GO:0000932">
    <property type="term" value="C:P-body"/>
    <property type="evidence" value="ECO:0007669"/>
    <property type="project" value="TreeGrafter"/>
</dbReference>
<dbReference type="SUPFAM" id="SSF47769">
    <property type="entry name" value="SAM/Pointed domain"/>
    <property type="match status" value="1"/>
</dbReference>
<dbReference type="RefSeq" id="XP_040221366.2">
    <property type="nucleotide sequence ID" value="XM_040365432.2"/>
</dbReference>
<comment type="similarity">
    <text evidence="2">Belongs to the SMAUG family.</text>
</comment>
<feature type="region of interest" description="Disordered" evidence="10">
    <location>
        <begin position="166"/>
        <end position="201"/>
    </location>
</feature>
<dbReference type="VEuPathDB" id="VectorBase:ACON2_041551"/>
<dbReference type="CTD" id="39034"/>
<dbReference type="GO" id="GO:0006355">
    <property type="term" value="P:regulation of DNA-templated transcription"/>
    <property type="evidence" value="ECO:0007669"/>
    <property type="project" value="InterPro"/>
</dbReference>
<dbReference type="PANTHER" id="PTHR12515:SF5">
    <property type="entry name" value="PROTEIN SMAUG"/>
    <property type="match status" value="1"/>
</dbReference>
<dbReference type="RefSeq" id="XP_040221367.2">
    <property type="nucleotide sequence ID" value="XM_040365433.2"/>
</dbReference>
<feature type="region of interest" description="Disordered" evidence="10">
    <location>
        <begin position="468"/>
        <end position="493"/>
    </location>
</feature>
<dbReference type="Gene3D" id="1.10.150.50">
    <property type="entry name" value="Transcription Factor, Ets-1"/>
    <property type="match status" value="1"/>
</dbReference>
<reference key="1">
    <citation type="journal article" date="2019" name="Genes (Basel)">
        <title>A High-Quality De novo Genome Assembly from a Single Mosquito Using PacBio Sequencing.</title>
        <authorList>
            <person name="Kingan S.B."/>
            <person name="Heaton H."/>
            <person name="Cudini J."/>
            <person name="Lambert C.C."/>
            <person name="Baybayan P."/>
            <person name="Galvin B.D."/>
            <person name="Durbin R."/>
            <person name="Korlach J."/>
            <person name="Lawniczak M.K.N."/>
        </authorList>
    </citation>
    <scope>NUCLEOTIDE SEQUENCE [LARGE SCALE GENOMIC DNA]</scope>
    <source>
        <strain>Mali-NIH</strain>
    </source>
</reference>
<dbReference type="InterPro" id="IPR001660">
    <property type="entry name" value="SAM"/>
</dbReference>
<keyword evidence="13" id="KW-1185">Reference proteome</keyword>
<evidence type="ECO:0000313" key="12">
    <source>
        <dbReference type="EnsemblMetazoa" id="ACON006702-PA"/>
    </source>
</evidence>
<comment type="subcellular location">
    <subcellularLocation>
        <location evidence="1">Cytoplasm</location>
    </subcellularLocation>
</comment>
<dbReference type="FunFam" id="1.10.150.50:FF:000076">
    <property type="entry name" value="Smg, isoform B"/>
    <property type="match status" value="1"/>
</dbReference>
<dbReference type="AlphaFoldDB" id="A0A6E8VR57"/>
<dbReference type="InterPro" id="IPR058599">
    <property type="entry name" value="PHAT_Smg/ZCCHC2-like"/>
</dbReference>
<name>A0A6E8VR57_ANOCL</name>
<evidence type="ECO:0000256" key="8">
    <source>
        <dbReference type="ARBA" id="ARBA00022845"/>
    </source>
</evidence>
<dbReference type="InterPro" id="IPR013761">
    <property type="entry name" value="SAM/pointed_sf"/>
</dbReference>
<keyword evidence="7" id="KW-0597">Phosphoprotein</keyword>
<dbReference type="VEuPathDB" id="VectorBase:ACON006702"/>
<dbReference type="InterPro" id="IPR016024">
    <property type="entry name" value="ARM-type_fold"/>
</dbReference>